<dbReference type="PANTHER" id="PTHR36842:SF1">
    <property type="entry name" value="PROTEIN TOLB"/>
    <property type="match status" value="1"/>
</dbReference>
<evidence type="ECO:0000313" key="3">
    <source>
        <dbReference type="Proteomes" id="UP000244523"/>
    </source>
</evidence>
<name>A0A2T6KPT8_9RHOB</name>
<accession>A0A2T6KPT8</accession>
<dbReference type="PANTHER" id="PTHR36842">
    <property type="entry name" value="PROTEIN TOLB HOMOLOG"/>
    <property type="match status" value="1"/>
</dbReference>
<keyword evidence="3" id="KW-1185">Reference proteome</keyword>
<evidence type="ECO:0000256" key="1">
    <source>
        <dbReference type="ARBA" id="ARBA00009820"/>
    </source>
</evidence>
<dbReference type="SUPFAM" id="SSF82171">
    <property type="entry name" value="DPP6 N-terminal domain-like"/>
    <property type="match status" value="1"/>
</dbReference>
<gene>
    <name evidence="2" type="ORF">C8N45_101170</name>
</gene>
<comment type="caution">
    <text evidence="2">The sequence shown here is derived from an EMBL/GenBank/DDBJ whole genome shotgun (WGS) entry which is preliminary data.</text>
</comment>
<comment type="similarity">
    <text evidence="1">Belongs to the TolB family.</text>
</comment>
<dbReference type="Pfam" id="PF07676">
    <property type="entry name" value="PD40"/>
    <property type="match status" value="2"/>
</dbReference>
<dbReference type="InterPro" id="IPR011042">
    <property type="entry name" value="6-blade_b-propeller_TolB-like"/>
</dbReference>
<organism evidence="2 3">
    <name type="scientific">Yoonia sediminilitoris</name>
    <dbReference type="NCBI Taxonomy" id="1286148"/>
    <lineage>
        <taxon>Bacteria</taxon>
        <taxon>Pseudomonadati</taxon>
        <taxon>Pseudomonadota</taxon>
        <taxon>Alphaproteobacteria</taxon>
        <taxon>Rhodobacterales</taxon>
        <taxon>Paracoccaceae</taxon>
        <taxon>Yoonia</taxon>
    </lineage>
</organism>
<reference evidence="2 3" key="1">
    <citation type="submission" date="2018-04" db="EMBL/GenBank/DDBJ databases">
        <title>Genomic Encyclopedia of Archaeal and Bacterial Type Strains, Phase II (KMG-II): from individual species to whole genera.</title>
        <authorList>
            <person name="Goeker M."/>
        </authorList>
    </citation>
    <scope>NUCLEOTIDE SEQUENCE [LARGE SCALE GENOMIC DNA]</scope>
    <source>
        <strain evidence="2 3">DSM 29955</strain>
    </source>
</reference>
<sequence>MQSELCLFDMARGEATVLLRHDGHIEAPNWHPDGYLIVNGDGRLFRVPLAAPALHLIDTGHATACNNDHGISPDGSMLVISDKSRTESSCIYSLPVTGGVPVRVTDTVPSYWHGWAPDGQRLAYVGRRGGPFALLTCTVAGDDEVCVTDAFDHIDGPDYTPDGQWIWFNAEREGAVNLWRIHPDGTGLQQMTDDNAVNWFPHPSPDGQHVVYLAYQAGTRGHPGGLDVALRLMPAVGGSSRLLTRLHGGQGTINVPCWAPDSARFAFMRYLA</sequence>
<dbReference type="OrthoDB" id="9812921at2"/>
<dbReference type="InterPro" id="IPR011659">
    <property type="entry name" value="WD40"/>
</dbReference>
<evidence type="ECO:0000313" key="2">
    <source>
        <dbReference type="EMBL" id="PUB18586.1"/>
    </source>
</evidence>
<protein>
    <submittedName>
        <fullName evidence="2">WD40 repeat protein</fullName>
    </submittedName>
</protein>
<dbReference type="Proteomes" id="UP000244523">
    <property type="component" value="Unassembled WGS sequence"/>
</dbReference>
<dbReference type="RefSeq" id="WP_108384338.1">
    <property type="nucleotide sequence ID" value="NZ_QBUD01000001.1"/>
</dbReference>
<proteinExistence type="inferred from homology"/>
<dbReference type="AlphaFoldDB" id="A0A2T6KPT8"/>
<dbReference type="EMBL" id="QBUD01000001">
    <property type="protein sequence ID" value="PUB18586.1"/>
    <property type="molecule type" value="Genomic_DNA"/>
</dbReference>
<dbReference type="Gene3D" id="2.120.10.30">
    <property type="entry name" value="TolB, C-terminal domain"/>
    <property type="match status" value="1"/>
</dbReference>